<dbReference type="RefSeq" id="XP_009169157.1">
    <property type="nucleotide sequence ID" value="XM_009170893.1"/>
</dbReference>
<accession>A0A074ZMX2</accession>
<reference evidence="1 2" key="1">
    <citation type="submission" date="2013-11" db="EMBL/GenBank/DDBJ databases">
        <title>Opisthorchis viverrini - life in the bile duct.</title>
        <authorList>
            <person name="Young N.D."/>
            <person name="Nagarajan N."/>
            <person name="Lin S.J."/>
            <person name="Korhonen P.K."/>
            <person name="Jex A.R."/>
            <person name="Hall R.S."/>
            <person name="Safavi-Hemami H."/>
            <person name="Kaewkong W."/>
            <person name="Bertrand D."/>
            <person name="Gao S."/>
            <person name="Seet Q."/>
            <person name="Wongkham S."/>
            <person name="Teh B.T."/>
            <person name="Wongkham C."/>
            <person name="Intapan P.M."/>
            <person name="Maleewong W."/>
            <person name="Yang X."/>
            <person name="Hu M."/>
            <person name="Wang Z."/>
            <person name="Hofmann A."/>
            <person name="Sternberg P.W."/>
            <person name="Tan P."/>
            <person name="Wang J."/>
            <person name="Gasser R.B."/>
        </authorList>
    </citation>
    <scope>NUCLEOTIDE SEQUENCE [LARGE SCALE GENOMIC DNA]</scope>
</reference>
<evidence type="ECO:0000313" key="2">
    <source>
        <dbReference type="Proteomes" id="UP000054324"/>
    </source>
</evidence>
<dbReference type="KEGG" id="ovi:T265_05799"/>
<organism evidence="1 2">
    <name type="scientific">Opisthorchis viverrini</name>
    <name type="common">Southeast Asian liver fluke</name>
    <dbReference type="NCBI Taxonomy" id="6198"/>
    <lineage>
        <taxon>Eukaryota</taxon>
        <taxon>Metazoa</taxon>
        <taxon>Spiralia</taxon>
        <taxon>Lophotrochozoa</taxon>
        <taxon>Platyhelminthes</taxon>
        <taxon>Trematoda</taxon>
        <taxon>Digenea</taxon>
        <taxon>Opisthorchiida</taxon>
        <taxon>Opisthorchiata</taxon>
        <taxon>Opisthorchiidae</taxon>
        <taxon>Opisthorchis</taxon>
    </lineage>
</organism>
<name>A0A074ZMX2_OPIVI</name>
<evidence type="ECO:0000313" key="1">
    <source>
        <dbReference type="EMBL" id="KER27107.1"/>
    </source>
</evidence>
<keyword evidence="2" id="KW-1185">Reference proteome</keyword>
<proteinExistence type="predicted"/>
<dbReference type="AlphaFoldDB" id="A0A074ZMX2"/>
<dbReference type="EMBL" id="KL596731">
    <property type="protein sequence ID" value="KER27107.1"/>
    <property type="molecule type" value="Genomic_DNA"/>
</dbReference>
<dbReference type="Proteomes" id="UP000054324">
    <property type="component" value="Unassembled WGS sequence"/>
</dbReference>
<sequence length="148" mass="17045">MSPRMVTKRWQANCQARRTDQQPPDQQPIDCRLPDRQLTTFGLVRYVALLYVDPGRATELSNWSIRIKSYLTFTNDAGNKDSWLLRCGGHAESDSEPSVILADHVYSASTLSEINDKTFEHDEFTGPEDLMQFFTFNNVIFFNVKYIS</sequence>
<gene>
    <name evidence="1" type="ORF">T265_05799</name>
</gene>
<protein>
    <submittedName>
        <fullName evidence="1">Uncharacterized protein</fullName>
    </submittedName>
</protein>
<dbReference type="CTD" id="20319981"/>
<dbReference type="GeneID" id="20319981"/>